<evidence type="ECO:0000256" key="4">
    <source>
        <dbReference type="ARBA" id="ARBA00022679"/>
    </source>
</evidence>
<gene>
    <name evidence="11" type="ORF">KUTeg_023572</name>
</gene>
<keyword evidence="5" id="KW-0812">Transmembrane</keyword>
<reference evidence="11 12" key="1">
    <citation type="submission" date="2022-12" db="EMBL/GenBank/DDBJ databases">
        <title>Chromosome-level genome of Tegillarca granosa.</title>
        <authorList>
            <person name="Kim J."/>
        </authorList>
    </citation>
    <scope>NUCLEOTIDE SEQUENCE [LARGE SCALE GENOMIC DNA]</scope>
    <source>
        <strain evidence="11">Teg-2019</strain>
        <tissue evidence="11">Adductor muscle</tissue>
    </source>
</reference>
<dbReference type="Gene3D" id="3.90.550.50">
    <property type="match status" value="1"/>
</dbReference>
<accession>A0ABQ9E2K9</accession>
<dbReference type="PANTHER" id="PTHR11214:SF314">
    <property type="entry name" value="HEXOSYLTRANSFERASE"/>
    <property type="match status" value="1"/>
</dbReference>
<keyword evidence="9" id="KW-0472">Membrane</keyword>
<keyword evidence="7" id="KW-1133">Transmembrane helix</keyword>
<evidence type="ECO:0000256" key="8">
    <source>
        <dbReference type="ARBA" id="ARBA00023034"/>
    </source>
</evidence>
<dbReference type="PANTHER" id="PTHR11214">
    <property type="entry name" value="BETA-1,3-N-ACETYLGLUCOSAMINYLTRANSFERASE"/>
    <property type="match status" value="1"/>
</dbReference>
<keyword evidence="6" id="KW-0735">Signal-anchor</keyword>
<keyword evidence="3 10" id="KW-0328">Glycosyltransferase</keyword>
<keyword evidence="4" id="KW-0808">Transferase</keyword>
<comment type="similarity">
    <text evidence="2 10">Belongs to the glycosyltransferase 31 family.</text>
</comment>
<keyword evidence="12" id="KW-1185">Reference proteome</keyword>
<evidence type="ECO:0000256" key="6">
    <source>
        <dbReference type="ARBA" id="ARBA00022968"/>
    </source>
</evidence>
<evidence type="ECO:0000256" key="10">
    <source>
        <dbReference type="RuleBase" id="RU363063"/>
    </source>
</evidence>
<evidence type="ECO:0000256" key="3">
    <source>
        <dbReference type="ARBA" id="ARBA00022676"/>
    </source>
</evidence>
<organism evidence="11 12">
    <name type="scientific">Tegillarca granosa</name>
    <name type="common">Malaysian cockle</name>
    <name type="synonym">Anadara granosa</name>
    <dbReference type="NCBI Taxonomy" id="220873"/>
    <lineage>
        <taxon>Eukaryota</taxon>
        <taxon>Metazoa</taxon>
        <taxon>Spiralia</taxon>
        <taxon>Lophotrochozoa</taxon>
        <taxon>Mollusca</taxon>
        <taxon>Bivalvia</taxon>
        <taxon>Autobranchia</taxon>
        <taxon>Pteriomorphia</taxon>
        <taxon>Arcoida</taxon>
        <taxon>Arcoidea</taxon>
        <taxon>Arcidae</taxon>
        <taxon>Tegillarca</taxon>
    </lineage>
</organism>
<dbReference type="Proteomes" id="UP001217089">
    <property type="component" value="Unassembled WGS sequence"/>
</dbReference>
<dbReference type="EMBL" id="JARBDR010000921">
    <property type="protein sequence ID" value="KAJ8299512.1"/>
    <property type="molecule type" value="Genomic_DNA"/>
</dbReference>
<dbReference type="InterPro" id="IPR002659">
    <property type="entry name" value="Glyco_trans_31"/>
</dbReference>
<dbReference type="Pfam" id="PF01762">
    <property type="entry name" value="Galactosyl_T"/>
    <property type="match status" value="1"/>
</dbReference>
<evidence type="ECO:0000256" key="7">
    <source>
        <dbReference type="ARBA" id="ARBA00022989"/>
    </source>
</evidence>
<name>A0ABQ9E2K9_TEGGR</name>
<dbReference type="EC" id="2.4.1.-" evidence="10"/>
<evidence type="ECO:0000256" key="1">
    <source>
        <dbReference type="ARBA" id="ARBA00004323"/>
    </source>
</evidence>
<evidence type="ECO:0000256" key="9">
    <source>
        <dbReference type="ARBA" id="ARBA00023136"/>
    </source>
</evidence>
<keyword evidence="8 10" id="KW-0333">Golgi apparatus</keyword>
<protein>
    <recommendedName>
        <fullName evidence="10">Hexosyltransferase</fullName>
        <ecNumber evidence="10">2.4.1.-</ecNumber>
    </recommendedName>
</protein>
<comment type="subcellular location">
    <subcellularLocation>
        <location evidence="1 10">Golgi apparatus membrane</location>
        <topology evidence="1 10">Single-pass type II membrane protein</topology>
    </subcellularLocation>
</comment>
<evidence type="ECO:0000313" key="12">
    <source>
        <dbReference type="Proteomes" id="UP001217089"/>
    </source>
</evidence>
<proteinExistence type="inferred from homology"/>
<evidence type="ECO:0000256" key="2">
    <source>
        <dbReference type="ARBA" id="ARBA00008661"/>
    </source>
</evidence>
<sequence>MTSPQTDDQYIYVNKKALSGGQPLSIRMTSNMIGKCRKHRIRMTSNMIGKCRKHRIRMTSNMIGKCRKHRIRMTSNMIGKCRKHRIRMTSNMIGKCRKHRIRMTSNMIGKCRKHRDEMSTNTRITVLWNIFIISCLTLVISIFYTITWSSNWEKQVSISGDGYQMYGPMKKRNTSINRLLPTSDYKMEVITPTSQDNKIISKIINPHNFRFIFAEAKICDNTNNTEVYLMVVVCCAPGNYEQRKTIRETWGSVVHSDHSVRLVFLMGRTLDVKFSEQISKESHKYRDIVQEDFLDSYKNLSIKSTAMLKWAYNYCQKAKYLLKADDDMFINIPYLLGVLRTKKIKNSVIGRKIVGARPIQNKASKWYTPKSMYNGAVYPPYCSGTSYVISGDLIGPLFHATLTTKIFWLEDIYITGICRRKIKANIVHDWGFTYSKRRVHGCSYKSAITGHQNTPKEIRKIWTDLQNKSLRC</sequence>
<evidence type="ECO:0000313" key="11">
    <source>
        <dbReference type="EMBL" id="KAJ8299512.1"/>
    </source>
</evidence>
<evidence type="ECO:0000256" key="5">
    <source>
        <dbReference type="ARBA" id="ARBA00022692"/>
    </source>
</evidence>
<comment type="caution">
    <text evidence="11">The sequence shown here is derived from an EMBL/GenBank/DDBJ whole genome shotgun (WGS) entry which is preliminary data.</text>
</comment>